<dbReference type="GO" id="GO:0016779">
    <property type="term" value="F:nucleotidyltransferase activity"/>
    <property type="evidence" value="ECO:0007669"/>
    <property type="project" value="UniProtKB-KW"/>
</dbReference>
<keyword evidence="5" id="KW-0863">Zinc-finger</keyword>
<dbReference type="EMBL" id="LSSM01003210">
    <property type="protein sequence ID" value="OMJ18673.1"/>
    <property type="molecule type" value="Genomic_DNA"/>
</dbReference>
<dbReference type="Pfam" id="PF00098">
    <property type="entry name" value="zf-CCHC"/>
    <property type="match status" value="1"/>
</dbReference>
<evidence type="ECO:0000256" key="6">
    <source>
        <dbReference type="SAM" id="MobiDB-lite"/>
    </source>
</evidence>
<dbReference type="SMART" id="SM00343">
    <property type="entry name" value="ZnF_C2HC"/>
    <property type="match status" value="1"/>
</dbReference>
<evidence type="ECO:0000313" key="9">
    <source>
        <dbReference type="Proteomes" id="UP000187429"/>
    </source>
</evidence>
<dbReference type="Gene3D" id="3.30.420.10">
    <property type="entry name" value="Ribonuclease H-like superfamily/Ribonuclease H"/>
    <property type="match status" value="1"/>
</dbReference>
<keyword evidence="2" id="KW-0548">Nucleotidyltransferase</keyword>
<dbReference type="InterPro" id="IPR041588">
    <property type="entry name" value="Integrase_H2C2"/>
</dbReference>
<feature type="compositionally biased region" description="Basic and acidic residues" evidence="6">
    <location>
        <begin position="400"/>
        <end position="412"/>
    </location>
</feature>
<sequence length="1045" mass="119363">MTKQLPIQYQAQSSPGLSTWRSHLGTVTNAVPTGMYPIMLAKSRFRTMWKASSMSCRPVRVLDAHEFENWSVFSVDKTKVAKLREIPVQYKDREIARGYQKETKNYSNYMERELAYETQEECNDVFSAYIWKEEPSHTELNISEVSTTGVIQKHTGLEEVIRNLKRLSISDPDKKGVPEDWVKQPPPIFSGKWDENVLTFMKTFTVHVGSMGLNLESSELLSYFKEYLNGEALRVAGPLAVIYPEWPDFVEKFSERFNGKERVKNAKKELLKLDLYGDEALFVFAKLKSIFEAMDLMEESEKTDEILKKCSIADRNRILDKGLTKFGEVLEYFLTEEERRKKFEKVKKDHNKTFYPKSIEKAAQLSRNQIKLVSPPVSKDLSKIKCFRCESYGHYARDCSEYPSKSDQKTSEDQTPVQGNPKLRKIPFSTGADAPENKRLDFRKTPTPIRRILGKKEDVNLVDLKSQANHKESVTAVTGVVEINGKAVKFQYDSGASVNIISEDLASSLNIGPVMKCDVKVMPINGISQSVKYVPSVNLRFGDFKCSTEVHVMKTKKKNLLLLGIGFFANIGAEVSLRYKMMTIETENTTYKIPLKLETRNINSEFVNHDVHSLEKKLLATKFHDVENQILSSKKKTELLNLLNQFKDSFAEKLEDLRGAKVEACDIELIDKKPIKLRSYNRFPWENIPGVVEEVMYVTTSQYNQFKDKISKAEESMQFGTGTTNQENLAEKFSVSGDAIYFKRDDRLVKYIPPTELDSVIKKLHDEQHQNAYSTFKALTKHYYIPGAYPNIKKMVEQCEQCQRSNYSVRRSEPFHGTQISGPFQYWGIDVAGPLPSTRTYKNKYIILAVDYFTKWPVAAAVPEINATLRTSMHRSIEKSPAEIVYGLSLLTPAIWENQALLISQGDENFLESRNKIISEVLPTYRQAAYNTGVKSKHIEAKYYNKKVRKRLFNLGDKVLKSLAEPYSALSDRNVGPFEVTEIKGDGVYEITDEHGNADNVHSDRLRKYTSAWGTVPVVQTGQARSTLPALVRPFRGRVNEDVPS</sequence>
<keyword evidence="4" id="KW-0255">Endonuclease</keyword>
<proteinExistence type="predicted"/>
<dbReference type="InterPro" id="IPR001878">
    <property type="entry name" value="Znf_CCHC"/>
</dbReference>
<reference evidence="9" key="1">
    <citation type="submission" date="2017-01" db="EMBL/GenBank/DDBJ databases">
        <authorList>
            <person name="Wang Y."/>
            <person name="White M."/>
            <person name="Kvist S."/>
            <person name="Moncalvo J.-M."/>
        </authorList>
    </citation>
    <scope>NUCLEOTIDE SEQUENCE [LARGE SCALE GENOMIC DNA]</scope>
    <source>
        <strain evidence="9">ID-206-W2</strain>
    </source>
</reference>
<dbReference type="Pfam" id="PF17921">
    <property type="entry name" value="Integrase_H2C2"/>
    <property type="match status" value="1"/>
</dbReference>
<feature type="region of interest" description="Disordered" evidence="6">
    <location>
        <begin position="400"/>
        <end position="440"/>
    </location>
</feature>
<dbReference type="PANTHER" id="PTHR37984:SF5">
    <property type="entry name" value="PROTEIN NYNRIN-LIKE"/>
    <property type="match status" value="1"/>
</dbReference>
<dbReference type="InterPro" id="IPR036397">
    <property type="entry name" value="RNaseH_sf"/>
</dbReference>
<keyword evidence="5" id="KW-0862">Zinc</keyword>
<keyword evidence="5" id="KW-0479">Metal-binding</keyword>
<organism evidence="8 9">
    <name type="scientific">Smittium culicis</name>
    <dbReference type="NCBI Taxonomy" id="133412"/>
    <lineage>
        <taxon>Eukaryota</taxon>
        <taxon>Fungi</taxon>
        <taxon>Fungi incertae sedis</taxon>
        <taxon>Zoopagomycota</taxon>
        <taxon>Kickxellomycotina</taxon>
        <taxon>Harpellomycetes</taxon>
        <taxon>Harpellales</taxon>
        <taxon>Legeriomycetaceae</taxon>
        <taxon>Smittium</taxon>
    </lineage>
</organism>
<evidence type="ECO:0000256" key="4">
    <source>
        <dbReference type="ARBA" id="ARBA00022759"/>
    </source>
</evidence>
<keyword evidence="1" id="KW-0808">Transferase</keyword>
<evidence type="ECO:0000259" key="7">
    <source>
        <dbReference type="PROSITE" id="PS50158"/>
    </source>
</evidence>
<dbReference type="PROSITE" id="PS50158">
    <property type="entry name" value="ZF_CCHC"/>
    <property type="match status" value="1"/>
</dbReference>
<keyword evidence="4" id="KW-0378">Hydrolase</keyword>
<evidence type="ECO:0000313" key="8">
    <source>
        <dbReference type="EMBL" id="OMJ18673.1"/>
    </source>
</evidence>
<dbReference type="InterPro" id="IPR012337">
    <property type="entry name" value="RNaseH-like_sf"/>
</dbReference>
<dbReference type="Gene3D" id="2.40.70.10">
    <property type="entry name" value="Acid Proteases"/>
    <property type="match status" value="1"/>
</dbReference>
<dbReference type="GO" id="GO:0004519">
    <property type="term" value="F:endonuclease activity"/>
    <property type="evidence" value="ECO:0007669"/>
    <property type="project" value="UniProtKB-KW"/>
</dbReference>
<protein>
    <submittedName>
        <fullName evidence="8">Pro-Pol polyprotein</fullName>
    </submittedName>
</protein>
<keyword evidence="9" id="KW-1185">Reference proteome</keyword>
<dbReference type="CDD" id="cd00303">
    <property type="entry name" value="retropepsin_like"/>
    <property type="match status" value="1"/>
</dbReference>
<dbReference type="SUPFAM" id="SSF57756">
    <property type="entry name" value="Retrovirus zinc finger-like domains"/>
    <property type="match status" value="1"/>
</dbReference>
<gene>
    <name evidence="8" type="ORF">AYI69_g6916</name>
</gene>
<feature type="domain" description="CCHC-type" evidence="7">
    <location>
        <begin position="385"/>
        <end position="401"/>
    </location>
</feature>
<dbReference type="Pfam" id="PF13975">
    <property type="entry name" value="gag-asp_proteas"/>
    <property type="match status" value="1"/>
</dbReference>
<evidence type="ECO:0000256" key="1">
    <source>
        <dbReference type="ARBA" id="ARBA00022679"/>
    </source>
</evidence>
<dbReference type="Gene3D" id="1.10.340.70">
    <property type="match status" value="1"/>
</dbReference>
<dbReference type="AlphaFoldDB" id="A0A1R1XVI4"/>
<dbReference type="SUPFAM" id="SSF50630">
    <property type="entry name" value="Acid proteases"/>
    <property type="match status" value="1"/>
</dbReference>
<name>A0A1R1XVI4_9FUNG</name>
<dbReference type="InterPro" id="IPR021109">
    <property type="entry name" value="Peptidase_aspartic_dom_sf"/>
</dbReference>
<dbReference type="SUPFAM" id="SSF53098">
    <property type="entry name" value="Ribonuclease H-like"/>
    <property type="match status" value="1"/>
</dbReference>
<dbReference type="GO" id="GO:0003676">
    <property type="term" value="F:nucleic acid binding"/>
    <property type="evidence" value="ECO:0007669"/>
    <property type="project" value="InterPro"/>
</dbReference>
<evidence type="ECO:0000256" key="5">
    <source>
        <dbReference type="PROSITE-ProRule" id="PRU00047"/>
    </source>
</evidence>
<dbReference type="Proteomes" id="UP000187429">
    <property type="component" value="Unassembled WGS sequence"/>
</dbReference>
<dbReference type="InterPro" id="IPR050951">
    <property type="entry name" value="Retrovirus_Pol_polyprotein"/>
</dbReference>
<dbReference type="GO" id="GO:0008270">
    <property type="term" value="F:zinc ion binding"/>
    <property type="evidence" value="ECO:0007669"/>
    <property type="project" value="UniProtKB-KW"/>
</dbReference>
<comment type="caution">
    <text evidence="8">The sequence shown here is derived from an EMBL/GenBank/DDBJ whole genome shotgun (WGS) entry which is preliminary data.</text>
</comment>
<keyword evidence="3" id="KW-0540">Nuclease</keyword>
<dbReference type="InterPro" id="IPR036875">
    <property type="entry name" value="Znf_CCHC_sf"/>
</dbReference>
<evidence type="ECO:0000256" key="2">
    <source>
        <dbReference type="ARBA" id="ARBA00022695"/>
    </source>
</evidence>
<evidence type="ECO:0000256" key="3">
    <source>
        <dbReference type="ARBA" id="ARBA00022722"/>
    </source>
</evidence>
<dbReference type="OrthoDB" id="2418064at2759"/>
<dbReference type="Gene3D" id="4.10.60.10">
    <property type="entry name" value="Zinc finger, CCHC-type"/>
    <property type="match status" value="1"/>
</dbReference>
<accession>A0A1R1XVI4</accession>
<dbReference type="PANTHER" id="PTHR37984">
    <property type="entry name" value="PROTEIN CBG26694"/>
    <property type="match status" value="1"/>
</dbReference>